<feature type="non-terminal residue" evidence="2">
    <location>
        <position position="1"/>
    </location>
</feature>
<proteinExistence type="predicted"/>
<evidence type="ECO:0000259" key="1">
    <source>
        <dbReference type="PROSITE" id="PS50405"/>
    </source>
</evidence>
<accession>A0ABQ5SCP7</accession>
<feature type="domain" description="GST C-terminal" evidence="1">
    <location>
        <begin position="1"/>
        <end position="96"/>
    </location>
</feature>
<keyword evidence="3" id="KW-1185">Reference proteome</keyword>
<dbReference type="InterPro" id="IPR036282">
    <property type="entry name" value="Glutathione-S-Trfase_C_sf"/>
</dbReference>
<dbReference type="Pfam" id="PF14497">
    <property type="entry name" value="GST_C_3"/>
    <property type="match status" value="1"/>
</dbReference>
<dbReference type="CDD" id="cd03192">
    <property type="entry name" value="GST_C_Sigma_like"/>
    <property type="match status" value="1"/>
</dbReference>
<protein>
    <recommendedName>
        <fullName evidence="1">GST C-terminal domain-containing protein</fullName>
    </recommendedName>
</protein>
<evidence type="ECO:0000313" key="2">
    <source>
        <dbReference type="EMBL" id="GLI67204.1"/>
    </source>
</evidence>
<gene>
    <name evidence="2" type="ORF">VaNZ11_011128</name>
</gene>
<name>A0ABQ5SCP7_9CHLO</name>
<dbReference type="PROSITE" id="PS50405">
    <property type="entry name" value="GST_CTER"/>
    <property type="match status" value="1"/>
</dbReference>
<dbReference type="EMBL" id="BSDZ01000078">
    <property type="protein sequence ID" value="GLI67204.1"/>
    <property type="molecule type" value="Genomic_DNA"/>
</dbReference>
<dbReference type="Gene3D" id="1.20.1050.10">
    <property type="match status" value="1"/>
</dbReference>
<comment type="caution">
    <text evidence="2">The sequence shown here is derived from an EMBL/GenBank/DDBJ whole genome shotgun (WGS) entry which is preliminary data.</text>
</comment>
<organism evidence="2 3">
    <name type="scientific">Volvox africanus</name>
    <dbReference type="NCBI Taxonomy" id="51714"/>
    <lineage>
        <taxon>Eukaryota</taxon>
        <taxon>Viridiplantae</taxon>
        <taxon>Chlorophyta</taxon>
        <taxon>core chlorophytes</taxon>
        <taxon>Chlorophyceae</taxon>
        <taxon>CS clade</taxon>
        <taxon>Chlamydomonadales</taxon>
        <taxon>Volvocaceae</taxon>
        <taxon>Volvox</taxon>
    </lineage>
</organism>
<sequence>EIVATKIATMLQNLTKLVQEMPGEYVAGDDLSYGDIVVFVNLSSLISGILPGVPTDLLDGYPELRAFRNKIASIPSIKDYYEKHGGEEDGAHRAAFKPEAV</sequence>
<evidence type="ECO:0000313" key="3">
    <source>
        <dbReference type="Proteomes" id="UP001165090"/>
    </source>
</evidence>
<dbReference type="InterPro" id="IPR010987">
    <property type="entry name" value="Glutathione-S-Trfase_C-like"/>
</dbReference>
<dbReference type="InterPro" id="IPR004046">
    <property type="entry name" value="GST_C"/>
</dbReference>
<dbReference type="SUPFAM" id="SSF47616">
    <property type="entry name" value="GST C-terminal domain-like"/>
    <property type="match status" value="1"/>
</dbReference>
<reference evidence="2 3" key="1">
    <citation type="journal article" date="2023" name="IScience">
        <title>Expanded male sex-determining region conserved during the evolution of homothallism in the green alga Volvox.</title>
        <authorList>
            <person name="Yamamoto K."/>
            <person name="Matsuzaki R."/>
            <person name="Mahakham W."/>
            <person name="Heman W."/>
            <person name="Sekimoto H."/>
            <person name="Kawachi M."/>
            <person name="Minakuchi Y."/>
            <person name="Toyoda A."/>
            <person name="Nozaki H."/>
        </authorList>
    </citation>
    <scope>NUCLEOTIDE SEQUENCE [LARGE SCALE GENOMIC DNA]</scope>
    <source>
        <strain evidence="2 3">NIES-4468</strain>
    </source>
</reference>
<dbReference type="Proteomes" id="UP001165090">
    <property type="component" value="Unassembled WGS sequence"/>
</dbReference>